<protein>
    <submittedName>
        <fullName evidence="1">Uncharacterized protein</fullName>
    </submittedName>
</protein>
<name>A0A9R1XRN2_LACSA</name>
<sequence length="110" mass="12611">MARLQNRLVCAAMFRQSCFGDSVHKPTTVECHLLLCHYLMCKDATTFDPVDLEELLFPDSIFLVTDLRFGDYFHPSSDFAAFIERVFPFVSLSCFVSMDDLTNVFNTSLH</sequence>
<dbReference type="Proteomes" id="UP000235145">
    <property type="component" value="Unassembled WGS sequence"/>
</dbReference>
<dbReference type="EMBL" id="NBSK02000003">
    <property type="protein sequence ID" value="KAJ0219274.1"/>
    <property type="molecule type" value="Genomic_DNA"/>
</dbReference>
<comment type="caution">
    <text evidence="1">The sequence shown here is derived from an EMBL/GenBank/DDBJ whole genome shotgun (WGS) entry which is preliminary data.</text>
</comment>
<keyword evidence="2" id="KW-1185">Reference proteome</keyword>
<proteinExistence type="predicted"/>
<evidence type="ECO:0000313" key="2">
    <source>
        <dbReference type="Proteomes" id="UP000235145"/>
    </source>
</evidence>
<accession>A0A9R1XRN2</accession>
<evidence type="ECO:0000313" key="1">
    <source>
        <dbReference type="EMBL" id="KAJ0219274.1"/>
    </source>
</evidence>
<dbReference type="AlphaFoldDB" id="A0A9R1XRN2"/>
<organism evidence="1 2">
    <name type="scientific">Lactuca sativa</name>
    <name type="common">Garden lettuce</name>
    <dbReference type="NCBI Taxonomy" id="4236"/>
    <lineage>
        <taxon>Eukaryota</taxon>
        <taxon>Viridiplantae</taxon>
        <taxon>Streptophyta</taxon>
        <taxon>Embryophyta</taxon>
        <taxon>Tracheophyta</taxon>
        <taxon>Spermatophyta</taxon>
        <taxon>Magnoliopsida</taxon>
        <taxon>eudicotyledons</taxon>
        <taxon>Gunneridae</taxon>
        <taxon>Pentapetalae</taxon>
        <taxon>asterids</taxon>
        <taxon>campanulids</taxon>
        <taxon>Asterales</taxon>
        <taxon>Asteraceae</taxon>
        <taxon>Cichorioideae</taxon>
        <taxon>Cichorieae</taxon>
        <taxon>Lactucinae</taxon>
        <taxon>Lactuca</taxon>
    </lineage>
</organism>
<reference evidence="1 2" key="1">
    <citation type="journal article" date="2017" name="Nat. Commun.">
        <title>Genome assembly with in vitro proximity ligation data and whole-genome triplication in lettuce.</title>
        <authorList>
            <person name="Reyes-Chin-Wo S."/>
            <person name="Wang Z."/>
            <person name="Yang X."/>
            <person name="Kozik A."/>
            <person name="Arikit S."/>
            <person name="Song C."/>
            <person name="Xia L."/>
            <person name="Froenicke L."/>
            <person name="Lavelle D.O."/>
            <person name="Truco M.J."/>
            <person name="Xia R."/>
            <person name="Zhu S."/>
            <person name="Xu C."/>
            <person name="Xu H."/>
            <person name="Xu X."/>
            <person name="Cox K."/>
            <person name="Korf I."/>
            <person name="Meyers B.C."/>
            <person name="Michelmore R.W."/>
        </authorList>
    </citation>
    <scope>NUCLEOTIDE SEQUENCE [LARGE SCALE GENOMIC DNA]</scope>
    <source>
        <strain evidence="2">cv. Salinas</strain>
        <tissue evidence="1">Seedlings</tissue>
    </source>
</reference>
<gene>
    <name evidence="1" type="ORF">LSAT_V11C300135420</name>
</gene>